<accession>A0A9X2CFJ0</accession>
<evidence type="ECO:0000259" key="5">
    <source>
        <dbReference type="PROSITE" id="PS50887"/>
    </source>
</evidence>
<protein>
    <recommendedName>
        <fullName evidence="1">diguanylate cyclase</fullName>
        <ecNumber evidence="1">2.7.7.65</ecNumber>
    </recommendedName>
</protein>
<organism evidence="6 7">
    <name type="scientific">Shewanella pneumatophori</name>
    <dbReference type="NCBI Taxonomy" id="314092"/>
    <lineage>
        <taxon>Bacteria</taxon>
        <taxon>Pseudomonadati</taxon>
        <taxon>Pseudomonadota</taxon>
        <taxon>Gammaproteobacteria</taxon>
        <taxon>Alteromonadales</taxon>
        <taxon>Shewanellaceae</taxon>
        <taxon>Shewanella</taxon>
    </lineage>
</organism>
<feature type="transmembrane region" description="Helical" evidence="4">
    <location>
        <begin position="87"/>
        <end position="105"/>
    </location>
</feature>
<evidence type="ECO:0000256" key="1">
    <source>
        <dbReference type="ARBA" id="ARBA00012528"/>
    </source>
</evidence>
<feature type="region of interest" description="Disordered" evidence="3">
    <location>
        <begin position="369"/>
        <end position="397"/>
    </location>
</feature>
<feature type="transmembrane region" description="Helical" evidence="4">
    <location>
        <begin position="203"/>
        <end position="227"/>
    </location>
</feature>
<dbReference type="SMART" id="SM00267">
    <property type="entry name" value="GGDEF"/>
    <property type="match status" value="1"/>
</dbReference>
<sequence length="397" mass="45253">MSAFYHSCRYFLLPVLFVAGALAAISFYQVNLQQWQQIIDQLPYWLLTAAIIIALQFNRSRLGYLALLLLGYYFYSTELASSAEQQLYWQQILLGGGLVISWFAFIKDRGVLSPHFFIRLIGITVCMAASFFWVWFNTEYQQQLDDYLPANGQINFRVLLPLYLCVSLVWILGLWRANLVHTSIFISLILWGAHFLAPELVALSISMTLLAALYILTVLSDSYFLAYRDELTGLASRRALFNLVLSLGRKYSVAMVDIDHFKKFNDTYGHDVGDQVLKLVASKIAAVRGGGKAFRYGGEEFTIIFSRKDVQSVLEHLEAVREAVEDYDIVLRDEQRKSQSKATRSKDQSRNQFKTVSVTISIGVAEHENGETFEQTMKRSDQALYKAKKKGRNQVCS</sequence>
<comment type="caution">
    <text evidence="6">The sequence shown here is derived from an EMBL/GenBank/DDBJ whole genome shotgun (WGS) entry which is preliminary data.</text>
</comment>
<dbReference type="SUPFAM" id="SSF55073">
    <property type="entry name" value="Nucleotide cyclase"/>
    <property type="match status" value="1"/>
</dbReference>
<proteinExistence type="predicted"/>
<keyword evidence="4" id="KW-0472">Membrane</keyword>
<dbReference type="InterPro" id="IPR000160">
    <property type="entry name" value="GGDEF_dom"/>
</dbReference>
<keyword evidence="7" id="KW-1185">Reference proteome</keyword>
<feature type="transmembrane region" description="Helical" evidence="4">
    <location>
        <begin position="12"/>
        <end position="30"/>
    </location>
</feature>
<dbReference type="EMBL" id="JAKILB010000002">
    <property type="protein sequence ID" value="MCL1137866.1"/>
    <property type="molecule type" value="Genomic_DNA"/>
</dbReference>
<dbReference type="Gene3D" id="3.30.70.270">
    <property type="match status" value="1"/>
</dbReference>
<dbReference type="GO" id="GO:0005886">
    <property type="term" value="C:plasma membrane"/>
    <property type="evidence" value="ECO:0007669"/>
    <property type="project" value="TreeGrafter"/>
</dbReference>
<keyword evidence="4" id="KW-0812">Transmembrane</keyword>
<feature type="domain" description="GGDEF" evidence="5">
    <location>
        <begin position="249"/>
        <end position="397"/>
    </location>
</feature>
<reference evidence="6" key="1">
    <citation type="submission" date="2022-01" db="EMBL/GenBank/DDBJ databases">
        <title>Whole genome-based taxonomy of the Shewanellaceae.</title>
        <authorList>
            <person name="Martin-Rodriguez A.J."/>
        </authorList>
    </citation>
    <scope>NUCLEOTIDE SEQUENCE</scope>
    <source>
        <strain evidence="6">KCTC 23973</strain>
    </source>
</reference>
<evidence type="ECO:0000256" key="2">
    <source>
        <dbReference type="ARBA" id="ARBA00034247"/>
    </source>
</evidence>
<feature type="transmembrane region" description="Helical" evidence="4">
    <location>
        <begin position="179"/>
        <end position="197"/>
    </location>
</feature>
<evidence type="ECO:0000256" key="4">
    <source>
        <dbReference type="SAM" id="Phobius"/>
    </source>
</evidence>
<dbReference type="NCBIfam" id="TIGR00254">
    <property type="entry name" value="GGDEF"/>
    <property type="match status" value="1"/>
</dbReference>
<dbReference type="PANTHER" id="PTHR45138">
    <property type="entry name" value="REGULATORY COMPONENTS OF SENSORY TRANSDUCTION SYSTEM"/>
    <property type="match status" value="1"/>
</dbReference>
<comment type="catalytic activity">
    <reaction evidence="2">
        <text>2 GTP = 3',3'-c-di-GMP + 2 diphosphate</text>
        <dbReference type="Rhea" id="RHEA:24898"/>
        <dbReference type="ChEBI" id="CHEBI:33019"/>
        <dbReference type="ChEBI" id="CHEBI:37565"/>
        <dbReference type="ChEBI" id="CHEBI:58805"/>
        <dbReference type="EC" id="2.7.7.65"/>
    </reaction>
</comment>
<dbReference type="InterPro" id="IPR043128">
    <property type="entry name" value="Rev_trsase/Diguanyl_cyclase"/>
</dbReference>
<dbReference type="Proteomes" id="UP001139293">
    <property type="component" value="Unassembled WGS sequence"/>
</dbReference>
<feature type="compositionally biased region" description="Basic residues" evidence="3">
    <location>
        <begin position="386"/>
        <end position="397"/>
    </location>
</feature>
<evidence type="ECO:0000313" key="6">
    <source>
        <dbReference type="EMBL" id="MCL1137866.1"/>
    </source>
</evidence>
<evidence type="ECO:0000313" key="7">
    <source>
        <dbReference type="Proteomes" id="UP001139293"/>
    </source>
</evidence>
<dbReference type="PROSITE" id="PS50887">
    <property type="entry name" value="GGDEF"/>
    <property type="match status" value="1"/>
</dbReference>
<dbReference type="InterPro" id="IPR029787">
    <property type="entry name" value="Nucleotide_cyclase"/>
</dbReference>
<name>A0A9X2CFJ0_9GAMM</name>
<keyword evidence="4" id="KW-1133">Transmembrane helix</keyword>
<feature type="transmembrane region" description="Helical" evidence="4">
    <location>
        <begin position="117"/>
        <end position="136"/>
    </location>
</feature>
<dbReference type="Pfam" id="PF00990">
    <property type="entry name" value="GGDEF"/>
    <property type="match status" value="2"/>
</dbReference>
<feature type="compositionally biased region" description="Basic and acidic residues" evidence="3">
    <location>
        <begin position="369"/>
        <end position="381"/>
    </location>
</feature>
<dbReference type="PANTHER" id="PTHR45138:SF9">
    <property type="entry name" value="DIGUANYLATE CYCLASE DGCM-RELATED"/>
    <property type="match status" value="1"/>
</dbReference>
<feature type="transmembrane region" description="Helical" evidence="4">
    <location>
        <begin position="64"/>
        <end position="81"/>
    </location>
</feature>
<feature type="transmembrane region" description="Helical" evidence="4">
    <location>
        <begin position="156"/>
        <end position="172"/>
    </location>
</feature>
<dbReference type="CDD" id="cd01949">
    <property type="entry name" value="GGDEF"/>
    <property type="match status" value="1"/>
</dbReference>
<dbReference type="GO" id="GO:0052621">
    <property type="term" value="F:diguanylate cyclase activity"/>
    <property type="evidence" value="ECO:0007669"/>
    <property type="project" value="UniProtKB-EC"/>
</dbReference>
<dbReference type="GO" id="GO:1902201">
    <property type="term" value="P:negative regulation of bacterial-type flagellum-dependent cell motility"/>
    <property type="evidence" value="ECO:0007669"/>
    <property type="project" value="TreeGrafter"/>
</dbReference>
<dbReference type="AlphaFoldDB" id="A0A9X2CFJ0"/>
<dbReference type="InterPro" id="IPR050469">
    <property type="entry name" value="Diguanylate_Cyclase"/>
</dbReference>
<evidence type="ECO:0000256" key="3">
    <source>
        <dbReference type="SAM" id="MobiDB-lite"/>
    </source>
</evidence>
<dbReference type="EC" id="2.7.7.65" evidence="1"/>
<dbReference type="GO" id="GO:0043709">
    <property type="term" value="P:cell adhesion involved in single-species biofilm formation"/>
    <property type="evidence" value="ECO:0007669"/>
    <property type="project" value="TreeGrafter"/>
</dbReference>
<gene>
    <name evidence="6" type="ORF">L2740_04795</name>
</gene>